<keyword evidence="1" id="KW-0732">Signal</keyword>
<accession>A0A4Z0V8L5</accession>
<feature type="signal peptide" evidence="1">
    <location>
        <begin position="1"/>
        <end position="25"/>
    </location>
</feature>
<dbReference type="RefSeq" id="WP_135470500.1">
    <property type="nucleotide sequence ID" value="NZ_CASJDB010000033.1"/>
</dbReference>
<dbReference type="Proteomes" id="UP000297635">
    <property type="component" value="Unassembled WGS sequence"/>
</dbReference>
<name>A0A4Z0V8L5_9BACT</name>
<evidence type="ECO:0000313" key="3">
    <source>
        <dbReference type="Proteomes" id="UP000297635"/>
    </source>
</evidence>
<organism evidence="2 3">
    <name type="scientific">Duncaniella freteri</name>
    <dbReference type="NCBI Taxonomy" id="2530391"/>
    <lineage>
        <taxon>Bacteria</taxon>
        <taxon>Pseudomonadati</taxon>
        <taxon>Bacteroidota</taxon>
        <taxon>Bacteroidia</taxon>
        <taxon>Bacteroidales</taxon>
        <taxon>Muribaculaceae</taxon>
        <taxon>Duncaniella</taxon>
    </lineage>
</organism>
<reference evidence="2 3" key="1">
    <citation type="submission" date="2019-02" db="EMBL/GenBank/DDBJ databases">
        <title>Isolation and identification of novel species under the genus Muribaculum.</title>
        <authorList>
            <person name="Miyake S."/>
            <person name="Ding Y."/>
            <person name="Low A."/>
            <person name="Soh M."/>
            <person name="Seedorf H."/>
        </authorList>
    </citation>
    <scope>NUCLEOTIDE SEQUENCE [LARGE SCALE GENOMIC DNA]</scope>
    <source>
        <strain evidence="2 3">TLL-A3</strain>
    </source>
</reference>
<feature type="chain" id="PRO_5021466017" description="Calx-beta domain-containing protein" evidence="1">
    <location>
        <begin position="26"/>
        <end position="427"/>
    </location>
</feature>
<dbReference type="AlphaFoldDB" id="A0A4Z0V8L5"/>
<dbReference type="SUPFAM" id="SSF141072">
    <property type="entry name" value="CalX-like"/>
    <property type="match status" value="1"/>
</dbReference>
<proteinExistence type="predicted"/>
<evidence type="ECO:0000256" key="1">
    <source>
        <dbReference type="SAM" id="SignalP"/>
    </source>
</evidence>
<comment type="caution">
    <text evidence="2">The sequence shown here is derived from an EMBL/GenBank/DDBJ whole genome shotgun (WGS) entry which is preliminary data.</text>
</comment>
<dbReference type="EMBL" id="SJSA01000001">
    <property type="protein sequence ID" value="TGG39722.1"/>
    <property type="molecule type" value="Genomic_DNA"/>
</dbReference>
<sequence length="427" mass="48068">MRQMLYRLMLLSVVMCVMPSLVSCSDDDNGVSTLPQIFIEKSHFTMAKGDVTILVTAEVPPVQDIRIPVRLGGSAVRDVDYTISDEGVVIKAGETTGSFIVSRIEESMPDDKLELFINLAEAPSGYCLGLVNYASINLLGKNGYVMSFMETAGTIDLDGEFKLKLYDMKGSMYRPKVEEIFEVEIDAEQSTAVEGEHFEMPEGHVIKYPANAREGILKVNMLKVEPGRDKIVFRLVDKDGYAVGANPEMTVTIKGPDNFSGTWQFDHFDFADVQMYEDWGMANIYPDKAPVASADDKMVLTGETYEKYAFTPQFGKDLAKYFGSGTRDVEFIKVDKEFKDQNGVNTNFTRLKVPGINISFSDTKQDIRDAQVAFNLIQSDGKEYLECWIGDWIPVYGEYGGDLSDWIYDDTYLWTMAPIRIYFTRVQ</sequence>
<evidence type="ECO:0000313" key="2">
    <source>
        <dbReference type="EMBL" id="TGG39722.1"/>
    </source>
</evidence>
<gene>
    <name evidence="2" type="ORF">EZ315_03010</name>
</gene>
<evidence type="ECO:0008006" key="4">
    <source>
        <dbReference type="Google" id="ProtNLM"/>
    </source>
</evidence>
<protein>
    <recommendedName>
        <fullName evidence="4">Calx-beta domain-containing protein</fullName>
    </recommendedName>
</protein>
<dbReference type="PROSITE" id="PS51257">
    <property type="entry name" value="PROKAR_LIPOPROTEIN"/>
    <property type="match status" value="1"/>
</dbReference>
<keyword evidence="3" id="KW-1185">Reference proteome</keyword>
<dbReference type="Gene3D" id="2.60.40.2030">
    <property type="match status" value="1"/>
</dbReference>
<dbReference type="InterPro" id="IPR038081">
    <property type="entry name" value="CalX-like_sf"/>
</dbReference>
<dbReference type="GeneID" id="82148746"/>